<sequence>MSAEEISKVHKELGKLIEDSFELRRKITREFAAQKSIQLRDIASGNVDKEIMLEFSRYISNNLGEERAKSIPEDVSVERFKIGHIPAEWISIPGASKGKVFFNLFGGGYTMGTLESRRWIPYHLSRVTNLRCLNIEYRLAPEFAFPAALDDSLKSYKWLLSKGFDPKKIIISGESAGGGLAIATLLKLKELNMSLPAAGVLMSPWVDLTGSGKSLINNQKYEPLMIEGIKSMAQSYAQKESLRNPLISPVFADLKGLPPFLIQAGGIEALVDDSISLAESAKRAGVEVKLEVYDNMTHVFQNFGERLSESIKAFESVNEFIQKYI</sequence>
<evidence type="ECO:0000313" key="3">
    <source>
        <dbReference type="EMBL" id="KKN25051.1"/>
    </source>
</evidence>
<dbReference type="Gene3D" id="3.40.50.1820">
    <property type="entry name" value="alpha/beta hydrolase"/>
    <property type="match status" value="1"/>
</dbReference>
<reference evidence="3" key="1">
    <citation type="journal article" date="2015" name="Nature">
        <title>Complex archaea that bridge the gap between prokaryotes and eukaryotes.</title>
        <authorList>
            <person name="Spang A."/>
            <person name="Saw J.H."/>
            <person name="Jorgensen S.L."/>
            <person name="Zaremba-Niedzwiedzka K."/>
            <person name="Martijn J."/>
            <person name="Lind A.E."/>
            <person name="van Eijk R."/>
            <person name="Schleper C."/>
            <person name="Guy L."/>
            <person name="Ettema T.J."/>
        </authorList>
    </citation>
    <scope>NUCLEOTIDE SEQUENCE</scope>
</reference>
<dbReference type="Pfam" id="PF07859">
    <property type="entry name" value="Abhydrolase_3"/>
    <property type="match status" value="1"/>
</dbReference>
<dbReference type="PANTHER" id="PTHR48081:SF30">
    <property type="entry name" value="ACETYL-HYDROLASE LIPR-RELATED"/>
    <property type="match status" value="1"/>
</dbReference>
<dbReference type="InterPro" id="IPR013094">
    <property type="entry name" value="AB_hydrolase_3"/>
</dbReference>
<evidence type="ECO:0000256" key="1">
    <source>
        <dbReference type="ARBA" id="ARBA00022801"/>
    </source>
</evidence>
<organism evidence="3">
    <name type="scientific">marine sediment metagenome</name>
    <dbReference type="NCBI Taxonomy" id="412755"/>
    <lineage>
        <taxon>unclassified sequences</taxon>
        <taxon>metagenomes</taxon>
        <taxon>ecological metagenomes</taxon>
    </lineage>
</organism>
<dbReference type="EMBL" id="LAZR01002833">
    <property type="protein sequence ID" value="KKN25051.1"/>
    <property type="molecule type" value="Genomic_DNA"/>
</dbReference>
<proteinExistence type="predicted"/>
<dbReference type="InterPro" id="IPR029058">
    <property type="entry name" value="AB_hydrolase_fold"/>
</dbReference>
<protein>
    <recommendedName>
        <fullName evidence="2">Alpha/beta hydrolase fold-3 domain-containing protein</fullName>
    </recommendedName>
</protein>
<accession>A0A0F9RJ54</accession>
<dbReference type="SUPFAM" id="SSF53474">
    <property type="entry name" value="alpha/beta-Hydrolases"/>
    <property type="match status" value="1"/>
</dbReference>
<evidence type="ECO:0000259" key="2">
    <source>
        <dbReference type="Pfam" id="PF07859"/>
    </source>
</evidence>
<dbReference type="InterPro" id="IPR050300">
    <property type="entry name" value="GDXG_lipolytic_enzyme"/>
</dbReference>
<dbReference type="AlphaFoldDB" id="A0A0F9RJ54"/>
<gene>
    <name evidence="3" type="ORF">LCGC14_0888630</name>
</gene>
<feature type="domain" description="Alpha/beta hydrolase fold-3" evidence="2">
    <location>
        <begin position="104"/>
        <end position="301"/>
    </location>
</feature>
<dbReference type="PANTHER" id="PTHR48081">
    <property type="entry name" value="AB HYDROLASE SUPERFAMILY PROTEIN C4A8.06C"/>
    <property type="match status" value="1"/>
</dbReference>
<comment type="caution">
    <text evidence="3">The sequence shown here is derived from an EMBL/GenBank/DDBJ whole genome shotgun (WGS) entry which is preliminary data.</text>
</comment>
<dbReference type="GO" id="GO:0004806">
    <property type="term" value="F:triacylglycerol lipase activity"/>
    <property type="evidence" value="ECO:0007669"/>
    <property type="project" value="TreeGrafter"/>
</dbReference>
<keyword evidence="1" id="KW-0378">Hydrolase</keyword>
<name>A0A0F9RJ54_9ZZZZ</name>